<dbReference type="Proteomes" id="UP000821865">
    <property type="component" value="Chromosome 8"/>
</dbReference>
<evidence type="ECO:0000313" key="2">
    <source>
        <dbReference type="Proteomes" id="UP000821865"/>
    </source>
</evidence>
<keyword evidence="2" id="KW-1185">Reference proteome</keyword>
<organism evidence="1 2">
    <name type="scientific">Dermacentor silvarum</name>
    <name type="common">Tick</name>
    <dbReference type="NCBI Taxonomy" id="543639"/>
    <lineage>
        <taxon>Eukaryota</taxon>
        <taxon>Metazoa</taxon>
        <taxon>Ecdysozoa</taxon>
        <taxon>Arthropoda</taxon>
        <taxon>Chelicerata</taxon>
        <taxon>Arachnida</taxon>
        <taxon>Acari</taxon>
        <taxon>Parasitiformes</taxon>
        <taxon>Ixodida</taxon>
        <taxon>Ixodoidea</taxon>
        <taxon>Ixodidae</taxon>
        <taxon>Rhipicephalinae</taxon>
        <taxon>Dermacentor</taxon>
    </lineage>
</organism>
<comment type="caution">
    <text evidence="1">The sequence shown here is derived from an EMBL/GenBank/DDBJ whole genome shotgun (WGS) entry which is preliminary data.</text>
</comment>
<accession>A0ACB8CBP2</accession>
<name>A0ACB8CBP2_DERSI</name>
<evidence type="ECO:0000313" key="1">
    <source>
        <dbReference type="EMBL" id="KAH7938328.1"/>
    </source>
</evidence>
<sequence>MMGHRGSRRRTHESAATTSTKESRRECHRIRTMCRVYSRTSRRAEAFFLDSNGPREDKMLPVLQQQPPM</sequence>
<protein>
    <submittedName>
        <fullName evidence="1">Uncharacterized protein</fullName>
    </submittedName>
</protein>
<reference evidence="1" key="1">
    <citation type="submission" date="2020-05" db="EMBL/GenBank/DDBJ databases">
        <title>Large-scale comparative analyses of tick genomes elucidate their genetic diversity and vector capacities.</title>
        <authorList>
            <person name="Jia N."/>
            <person name="Wang J."/>
            <person name="Shi W."/>
            <person name="Du L."/>
            <person name="Sun Y."/>
            <person name="Zhan W."/>
            <person name="Jiang J."/>
            <person name="Wang Q."/>
            <person name="Zhang B."/>
            <person name="Ji P."/>
            <person name="Sakyi L.B."/>
            <person name="Cui X."/>
            <person name="Yuan T."/>
            <person name="Jiang B."/>
            <person name="Yang W."/>
            <person name="Lam T.T.-Y."/>
            <person name="Chang Q."/>
            <person name="Ding S."/>
            <person name="Wang X."/>
            <person name="Zhu J."/>
            <person name="Ruan X."/>
            <person name="Zhao L."/>
            <person name="Wei J."/>
            <person name="Que T."/>
            <person name="Du C."/>
            <person name="Cheng J."/>
            <person name="Dai P."/>
            <person name="Han X."/>
            <person name="Huang E."/>
            <person name="Gao Y."/>
            <person name="Liu J."/>
            <person name="Shao H."/>
            <person name="Ye R."/>
            <person name="Li L."/>
            <person name="Wei W."/>
            <person name="Wang X."/>
            <person name="Wang C."/>
            <person name="Yang T."/>
            <person name="Huo Q."/>
            <person name="Li W."/>
            <person name="Guo W."/>
            <person name="Chen H."/>
            <person name="Zhou L."/>
            <person name="Ni X."/>
            <person name="Tian J."/>
            <person name="Zhou Y."/>
            <person name="Sheng Y."/>
            <person name="Liu T."/>
            <person name="Pan Y."/>
            <person name="Xia L."/>
            <person name="Li J."/>
            <person name="Zhao F."/>
            <person name="Cao W."/>
        </authorList>
    </citation>
    <scope>NUCLEOTIDE SEQUENCE</scope>
    <source>
        <strain evidence="1">Dsil-2018</strain>
    </source>
</reference>
<gene>
    <name evidence="1" type="ORF">HPB49_022538</name>
</gene>
<proteinExistence type="predicted"/>
<dbReference type="EMBL" id="CM023477">
    <property type="protein sequence ID" value="KAH7938328.1"/>
    <property type="molecule type" value="Genomic_DNA"/>
</dbReference>